<evidence type="ECO:0008006" key="4">
    <source>
        <dbReference type="Google" id="ProtNLM"/>
    </source>
</evidence>
<evidence type="ECO:0000313" key="2">
    <source>
        <dbReference type="EMBL" id="GID77846.1"/>
    </source>
</evidence>
<comment type="caution">
    <text evidence="2">The sequence shown here is derived from an EMBL/GenBank/DDBJ whole genome shotgun (WGS) entry which is preliminary data.</text>
</comment>
<dbReference type="RefSeq" id="WP_203772212.1">
    <property type="nucleotide sequence ID" value="NZ_BAAABO010000063.1"/>
</dbReference>
<evidence type="ECO:0000313" key="3">
    <source>
        <dbReference type="Proteomes" id="UP000609879"/>
    </source>
</evidence>
<keyword evidence="1" id="KW-0472">Membrane</keyword>
<keyword evidence="1" id="KW-1133">Transmembrane helix</keyword>
<dbReference type="InterPro" id="IPR045629">
    <property type="entry name" value="DUF6232"/>
</dbReference>
<keyword evidence="1" id="KW-0812">Transmembrane</keyword>
<proteinExistence type="predicted"/>
<name>A0ABQ3YCZ4_9ACTN</name>
<feature type="transmembrane region" description="Helical" evidence="1">
    <location>
        <begin position="76"/>
        <end position="95"/>
    </location>
</feature>
<feature type="transmembrane region" description="Helical" evidence="1">
    <location>
        <begin position="50"/>
        <end position="70"/>
    </location>
</feature>
<dbReference type="Pfam" id="PF19744">
    <property type="entry name" value="DUF6232"/>
    <property type="match status" value="1"/>
</dbReference>
<protein>
    <recommendedName>
        <fullName evidence="4">DUF4231 domain-containing protein</fullName>
    </recommendedName>
</protein>
<reference evidence="2 3" key="1">
    <citation type="submission" date="2021-01" db="EMBL/GenBank/DDBJ databases">
        <title>Whole genome shotgun sequence of Actinoplanes deccanensis NBRC 13994.</title>
        <authorList>
            <person name="Komaki H."/>
            <person name="Tamura T."/>
        </authorList>
    </citation>
    <scope>NUCLEOTIDE SEQUENCE [LARGE SCALE GENOMIC DNA]</scope>
    <source>
        <strain evidence="2 3">NBRC 13994</strain>
    </source>
</reference>
<dbReference type="EMBL" id="BOMI01000131">
    <property type="protein sequence ID" value="GID77846.1"/>
    <property type="molecule type" value="Genomic_DNA"/>
</dbReference>
<sequence>MSKRTYYRGPDAVVTDEYFIWRTTPVRSYSVRDLRNVGQLRAVAESSSPVRVSVAAAVTVGVIGAGWTVLEPPHAYAIGLVAVTVPVACTLPSMFRRNRAWELRARYRGVDVVLYSCTEERQFNQVKRALRRAMEDARPSAGDLRFAAA</sequence>
<keyword evidence="3" id="KW-1185">Reference proteome</keyword>
<accession>A0ABQ3YCZ4</accession>
<dbReference type="Proteomes" id="UP000609879">
    <property type="component" value="Unassembled WGS sequence"/>
</dbReference>
<evidence type="ECO:0000256" key="1">
    <source>
        <dbReference type="SAM" id="Phobius"/>
    </source>
</evidence>
<organism evidence="2 3">
    <name type="scientific">Paractinoplanes deccanensis</name>
    <dbReference type="NCBI Taxonomy" id="113561"/>
    <lineage>
        <taxon>Bacteria</taxon>
        <taxon>Bacillati</taxon>
        <taxon>Actinomycetota</taxon>
        <taxon>Actinomycetes</taxon>
        <taxon>Micromonosporales</taxon>
        <taxon>Micromonosporaceae</taxon>
        <taxon>Paractinoplanes</taxon>
    </lineage>
</organism>
<gene>
    <name evidence="2" type="ORF">Ade02nite_64870</name>
</gene>